<protein>
    <submittedName>
        <fullName evidence="2">Uncharacterized protein</fullName>
    </submittedName>
</protein>
<reference evidence="2" key="1">
    <citation type="journal article" date="2021" name="Nat. Commun.">
        <title>Genetic determinants of endophytism in the Arabidopsis root mycobiome.</title>
        <authorList>
            <person name="Mesny F."/>
            <person name="Miyauchi S."/>
            <person name="Thiergart T."/>
            <person name="Pickel B."/>
            <person name="Atanasova L."/>
            <person name="Karlsson M."/>
            <person name="Huettel B."/>
            <person name="Barry K.W."/>
            <person name="Haridas S."/>
            <person name="Chen C."/>
            <person name="Bauer D."/>
            <person name="Andreopoulos W."/>
            <person name="Pangilinan J."/>
            <person name="LaButti K."/>
            <person name="Riley R."/>
            <person name="Lipzen A."/>
            <person name="Clum A."/>
            <person name="Drula E."/>
            <person name="Henrissat B."/>
            <person name="Kohler A."/>
            <person name="Grigoriev I.V."/>
            <person name="Martin F.M."/>
            <person name="Hacquard S."/>
        </authorList>
    </citation>
    <scope>NUCLEOTIDE SEQUENCE</scope>
    <source>
        <strain evidence="2">MPI-CAGE-CH-0230</strain>
    </source>
</reference>
<dbReference type="GeneID" id="70183697"/>
<gene>
    <name evidence="2" type="ORF">B0I36DRAFT_324733</name>
</gene>
<feature type="region of interest" description="Disordered" evidence="1">
    <location>
        <begin position="228"/>
        <end position="249"/>
    </location>
</feature>
<organism evidence="2 3">
    <name type="scientific">Microdochium trichocladiopsis</name>
    <dbReference type="NCBI Taxonomy" id="1682393"/>
    <lineage>
        <taxon>Eukaryota</taxon>
        <taxon>Fungi</taxon>
        <taxon>Dikarya</taxon>
        <taxon>Ascomycota</taxon>
        <taxon>Pezizomycotina</taxon>
        <taxon>Sordariomycetes</taxon>
        <taxon>Xylariomycetidae</taxon>
        <taxon>Xylariales</taxon>
        <taxon>Microdochiaceae</taxon>
        <taxon>Microdochium</taxon>
    </lineage>
</organism>
<evidence type="ECO:0000313" key="2">
    <source>
        <dbReference type="EMBL" id="KAH7028908.1"/>
    </source>
</evidence>
<evidence type="ECO:0000313" key="3">
    <source>
        <dbReference type="Proteomes" id="UP000756346"/>
    </source>
</evidence>
<feature type="region of interest" description="Disordered" evidence="1">
    <location>
        <begin position="1"/>
        <end position="90"/>
    </location>
</feature>
<dbReference type="Proteomes" id="UP000756346">
    <property type="component" value="Unassembled WGS sequence"/>
</dbReference>
<sequence length="287" mass="29130">MKGPLIRQGILAREDGSAGEGATAGSGKENGFPSVRAEAASGDQGHGAGRNTQSTSNNITNPGRSAQQYTATSGQNMSAKFQPSGTNDSIMDRAMLHSSSNIVRAGQPLPANYTPAAGPPGITTSGPGRMTRKAAESTLSTANATAAAQALINLNTVTDSAAGTGDSTVTGFGTTTLQNDVPGDNSEELSYLDISRVSNNISSSNGGYSQYQQHARLSAGFMDPGTTGFGSGLAAEGSGRDGPGSSGDADLLAGGNGPPLTNEYFTGLEWPTCDGVYFFSEGRLFDI</sequence>
<dbReference type="EMBL" id="JAGTJQ010000006">
    <property type="protein sequence ID" value="KAH7028908.1"/>
    <property type="molecule type" value="Genomic_DNA"/>
</dbReference>
<name>A0A9P8Y381_9PEZI</name>
<dbReference type="RefSeq" id="XP_046011196.1">
    <property type="nucleotide sequence ID" value="XM_046154151.1"/>
</dbReference>
<keyword evidence="3" id="KW-1185">Reference proteome</keyword>
<proteinExistence type="predicted"/>
<comment type="caution">
    <text evidence="2">The sequence shown here is derived from an EMBL/GenBank/DDBJ whole genome shotgun (WGS) entry which is preliminary data.</text>
</comment>
<accession>A0A9P8Y381</accession>
<dbReference type="AlphaFoldDB" id="A0A9P8Y381"/>
<feature type="compositionally biased region" description="Polar residues" evidence="1">
    <location>
        <begin position="50"/>
        <end position="89"/>
    </location>
</feature>
<evidence type="ECO:0000256" key="1">
    <source>
        <dbReference type="SAM" id="MobiDB-lite"/>
    </source>
</evidence>
<dbReference type="OrthoDB" id="10666640at2759"/>